<evidence type="ECO:0000259" key="2">
    <source>
        <dbReference type="Pfam" id="PF09133"/>
    </source>
</evidence>
<dbReference type="AlphaFoldDB" id="A0A811NBL1"/>
<dbReference type="OrthoDB" id="118550at2759"/>
<dbReference type="EMBL" id="CAJGYO010000003">
    <property type="protein sequence ID" value="CAD6219322.1"/>
    <property type="molecule type" value="Genomic_DNA"/>
</dbReference>
<evidence type="ECO:0000313" key="4">
    <source>
        <dbReference type="Proteomes" id="UP000604825"/>
    </source>
</evidence>
<evidence type="ECO:0000256" key="1">
    <source>
        <dbReference type="SAM" id="MobiDB-lite"/>
    </source>
</evidence>
<sequence length="469" mass="51655">MKKNHPLQRTNDGAELLNNPAALKDCHVTPQCGDHKESEPNIEANEPSWECGSISTSELSSANRLNGLLLQKGKRTSSIEIGETLNKNNKMNVVAEAIDETCGVGEVDSTRCPLGQLVEVPADERAVTNSGYRRVPDVGSSTAARPPLDRRFFTSKIVDQAVHLRAPTDELLHGGLDGGYPVVALVVDLVDADQLEIHHPLLEAVLVDWCLERVEGEEGKIRVAGTTYTPQMKHLLCCSILTISFSQILHGNREGASLASRVFRSSAIVRRHDYTTVESEDGYLIRIARLLNIPKTRENGLSEEVCECFKFGFPILWHRLVNPKMELDNEHARSPSESTANAPSHSVEYYMKKFLSDSFSSSIKYDSDDVEQESMDRCSSEHEMISLPIECTSSRLGERGTPKCGKALVNLGITVRRLRKRSGKVFGIPSGGPMKSGHKQKKIQREASSKQMINEGVTSAADLTHENAG</sequence>
<feature type="region of interest" description="Disordered" evidence="1">
    <location>
        <begin position="425"/>
        <end position="469"/>
    </location>
</feature>
<keyword evidence="4" id="KW-1185">Reference proteome</keyword>
<name>A0A811NBL1_9POAL</name>
<dbReference type="PANTHER" id="PTHR35311">
    <property type="entry name" value="KINETOCHORE-ASSOCIATED PROTEIN KNL-2 HOMOLOG"/>
    <property type="match status" value="1"/>
</dbReference>
<dbReference type="Pfam" id="PF09133">
    <property type="entry name" value="SANTA"/>
    <property type="match status" value="1"/>
</dbReference>
<evidence type="ECO:0000313" key="3">
    <source>
        <dbReference type="EMBL" id="CAD6219322.1"/>
    </source>
</evidence>
<reference evidence="3" key="1">
    <citation type="submission" date="2020-10" db="EMBL/GenBank/DDBJ databases">
        <authorList>
            <person name="Han B."/>
            <person name="Lu T."/>
            <person name="Zhao Q."/>
            <person name="Huang X."/>
            <person name="Zhao Y."/>
        </authorList>
    </citation>
    <scope>NUCLEOTIDE SEQUENCE</scope>
</reference>
<protein>
    <recommendedName>
        <fullName evidence="2">SANTA domain-containing protein</fullName>
    </recommendedName>
</protein>
<feature type="domain" description="SANTA" evidence="2">
    <location>
        <begin position="259"/>
        <end position="319"/>
    </location>
</feature>
<gene>
    <name evidence="3" type="ORF">NCGR_LOCUS13021</name>
</gene>
<dbReference type="Proteomes" id="UP000604825">
    <property type="component" value="Unassembled WGS sequence"/>
</dbReference>
<dbReference type="InterPro" id="IPR015216">
    <property type="entry name" value="SANTA"/>
</dbReference>
<dbReference type="InterPro" id="IPR053090">
    <property type="entry name" value="Centromere_KNL-2_homolog"/>
</dbReference>
<accession>A0A811NBL1</accession>
<proteinExistence type="predicted"/>
<organism evidence="3 4">
    <name type="scientific">Miscanthus lutarioriparius</name>
    <dbReference type="NCBI Taxonomy" id="422564"/>
    <lineage>
        <taxon>Eukaryota</taxon>
        <taxon>Viridiplantae</taxon>
        <taxon>Streptophyta</taxon>
        <taxon>Embryophyta</taxon>
        <taxon>Tracheophyta</taxon>
        <taxon>Spermatophyta</taxon>
        <taxon>Magnoliopsida</taxon>
        <taxon>Liliopsida</taxon>
        <taxon>Poales</taxon>
        <taxon>Poaceae</taxon>
        <taxon>PACMAD clade</taxon>
        <taxon>Panicoideae</taxon>
        <taxon>Andropogonodae</taxon>
        <taxon>Andropogoneae</taxon>
        <taxon>Saccharinae</taxon>
        <taxon>Miscanthus</taxon>
    </lineage>
</organism>
<comment type="caution">
    <text evidence="3">The sequence shown here is derived from an EMBL/GenBank/DDBJ whole genome shotgun (WGS) entry which is preliminary data.</text>
</comment>
<dbReference type="PANTHER" id="PTHR35311:SF1">
    <property type="entry name" value="PROTEIN EMBRYO DEFECTIVE 1674"/>
    <property type="match status" value="1"/>
</dbReference>